<comment type="caution">
    <text evidence="2">The sequence shown here is derived from an EMBL/GenBank/DDBJ whole genome shotgun (WGS) entry which is preliminary data.</text>
</comment>
<evidence type="ECO:0000313" key="3">
    <source>
        <dbReference type="Proteomes" id="UP000192596"/>
    </source>
</evidence>
<sequence>MASSKSLPPNLHIRPATEVDIPALTSNFYTSFGHAPFMAYLFPKSPYFDKWWNEVFALGLRNPTDRTFVVTDSNAGDKIVAFSRWMVPQADGSLERKWPEVGGEAWGDMEVANAFFGGMGGNHEIIMGNRPHWFLELLGTDKAYQRQGIAGALIRWGTDQADKEGLETYLDASEEGREYYIRRHDFVLKGEIPIPSRPDSYGEFQCVSVLRQPRKSEGNKHAH</sequence>
<evidence type="ECO:0000259" key="1">
    <source>
        <dbReference type="Pfam" id="PF00583"/>
    </source>
</evidence>
<name>A0A1V8S7V8_9PEZI</name>
<proteinExistence type="predicted"/>
<keyword evidence="3" id="KW-1185">Reference proteome</keyword>
<dbReference type="AlphaFoldDB" id="A0A1V8S7V8"/>
<dbReference type="EMBL" id="NAJO01000125">
    <property type="protein sequence ID" value="OQN95226.1"/>
    <property type="molecule type" value="Genomic_DNA"/>
</dbReference>
<feature type="domain" description="N-acetyltransferase" evidence="1">
    <location>
        <begin position="124"/>
        <end position="174"/>
    </location>
</feature>
<dbReference type="PANTHER" id="PTHR42791:SF2">
    <property type="entry name" value="N-ACETYLTRANSFERASE DOMAIN-CONTAINING PROTEIN"/>
    <property type="match status" value="1"/>
</dbReference>
<dbReference type="SUPFAM" id="SSF55729">
    <property type="entry name" value="Acyl-CoA N-acyltransferases (Nat)"/>
    <property type="match status" value="1"/>
</dbReference>
<dbReference type="OrthoDB" id="2115692at2759"/>
<dbReference type="GO" id="GO:0016747">
    <property type="term" value="F:acyltransferase activity, transferring groups other than amino-acyl groups"/>
    <property type="evidence" value="ECO:0007669"/>
    <property type="project" value="InterPro"/>
</dbReference>
<gene>
    <name evidence="2" type="ORF">B0A48_18679</name>
</gene>
<evidence type="ECO:0000313" key="2">
    <source>
        <dbReference type="EMBL" id="OQN95226.1"/>
    </source>
</evidence>
<dbReference type="InParanoid" id="A0A1V8S7V8"/>
<dbReference type="PANTHER" id="PTHR42791">
    <property type="entry name" value="GNAT FAMILY ACETYLTRANSFERASE"/>
    <property type="match status" value="1"/>
</dbReference>
<dbReference type="Proteomes" id="UP000192596">
    <property type="component" value="Unassembled WGS sequence"/>
</dbReference>
<dbReference type="Pfam" id="PF00583">
    <property type="entry name" value="Acetyltransf_1"/>
    <property type="match status" value="1"/>
</dbReference>
<organism evidence="2 3">
    <name type="scientific">Cryoendolithus antarcticus</name>
    <dbReference type="NCBI Taxonomy" id="1507870"/>
    <lineage>
        <taxon>Eukaryota</taxon>
        <taxon>Fungi</taxon>
        <taxon>Dikarya</taxon>
        <taxon>Ascomycota</taxon>
        <taxon>Pezizomycotina</taxon>
        <taxon>Dothideomycetes</taxon>
        <taxon>Dothideomycetidae</taxon>
        <taxon>Cladosporiales</taxon>
        <taxon>Cladosporiaceae</taxon>
        <taxon>Cryoendolithus</taxon>
    </lineage>
</organism>
<dbReference type="InterPro" id="IPR052523">
    <property type="entry name" value="Trichothecene_AcTrans"/>
</dbReference>
<dbReference type="STRING" id="1507870.A0A1V8S7V8"/>
<dbReference type="CDD" id="cd04301">
    <property type="entry name" value="NAT_SF"/>
    <property type="match status" value="1"/>
</dbReference>
<protein>
    <recommendedName>
        <fullName evidence="1">N-acetyltransferase domain-containing protein</fullName>
    </recommendedName>
</protein>
<dbReference type="Gene3D" id="3.40.630.30">
    <property type="match status" value="1"/>
</dbReference>
<reference evidence="3" key="1">
    <citation type="submission" date="2017-03" db="EMBL/GenBank/DDBJ databases">
        <title>Genomes of endolithic fungi from Antarctica.</title>
        <authorList>
            <person name="Coleine C."/>
            <person name="Masonjones S."/>
            <person name="Stajich J.E."/>
        </authorList>
    </citation>
    <scope>NUCLEOTIDE SEQUENCE [LARGE SCALE GENOMIC DNA]</scope>
    <source>
        <strain evidence="3">CCFEE 5527</strain>
    </source>
</reference>
<accession>A0A1V8S7V8</accession>
<dbReference type="InterPro" id="IPR016181">
    <property type="entry name" value="Acyl_CoA_acyltransferase"/>
</dbReference>
<dbReference type="InterPro" id="IPR000182">
    <property type="entry name" value="GNAT_dom"/>
</dbReference>